<dbReference type="KEGG" id="lbc:LACBIDRAFT_312102"/>
<keyword evidence="5" id="KW-1185">Reference proteome</keyword>
<sequence>MSGIEEHLTICYKETPEGLPIYFDIWPPMPEKSTTSGQSNGTIPSASVVLYFHGGGLTAGNRRSWFPLWLQRRAVSSGHAFISADYRLLPPATGHDIVKDIKDLFAFLKDPLLSFTMPSKPGDEQIKFGVDPQSIVVSGSSAGGFCAYLAAINCISPKPKAILSLYGMGGDLLTPTYLSPKKDPFFRGREILDPADFQEYLYPSITTLQAISDSPLAYHPETYHIPGYPANPRMLLVRLYFQLGIFLDYYTGEHNPSLSSILRVELQQHKVDPDTIPSNESIIAKIPDQHRNLFPQLSVTSSWPPTMFLHGTADTAVPIHESRLMHSLIKDAGVPTELVAFEGLEHSFDYEAGAEERFGEQFDAARNFIDLWIGRKSL</sequence>
<accession>B0CZ33</accession>
<dbReference type="Gene3D" id="3.40.50.1820">
    <property type="entry name" value="alpha/beta hydrolase"/>
    <property type="match status" value="1"/>
</dbReference>
<feature type="domain" description="Alpha/beta hydrolase fold-3" evidence="3">
    <location>
        <begin position="49"/>
        <end position="177"/>
    </location>
</feature>
<evidence type="ECO:0000313" key="4">
    <source>
        <dbReference type="EMBL" id="EDR12551.1"/>
    </source>
</evidence>
<dbReference type="Pfam" id="PF00326">
    <property type="entry name" value="Peptidase_S9"/>
    <property type="match status" value="1"/>
</dbReference>
<reference evidence="4 5" key="1">
    <citation type="journal article" date="2008" name="Nature">
        <title>The genome of Laccaria bicolor provides insights into mycorrhizal symbiosis.</title>
        <authorList>
            <person name="Martin F."/>
            <person name="Aerts A."/>
            <person name="Ahren D."/>
            <person name="Brun A."/>
            <person name="Danchin E.G.J."/>
            <person name="Duchaussoy F."/>
            <person name="Gibon J."/>
            <person name="Kohler A."/>
            <person name="Lindquist E."/>
            <person name="Pereda V."/>
            <person name="Salamov A."/>
            <person name="Shapiro H.J."/>
            <person name="Wuyts J."/>
            <person name="Blaudez D."/>
            <person name="Buee M."/>
            <person name="Brokstein P."/>
            <person name="Canbaeck B."/>
            <person name="Cohen D."/>
            <person name="Courty P.E."/>
            <person name="Coutinho P.M."/>
            <person name="Delaruelle C."/>
            <person name="Detter J.C."/>
            <person name="Deveau A."/>
            <person name="DiFazio S."/>
            <person name="Duplessis S."/>
            <person name="Fraissinet-Tachet L."/>
            <person name="Lucic E."/>
            <person name="Frey-Klett P."/>
            <person name="Fourrey C."/>
            <person name="Feussner I."/>
            <person name="Gay G."/>
            <person name="Grimwood J."/>
            <person name="Hoegger P.J."/>
            <person name="Jain P."/>
            <person name="Kilaru S."/>
            <person name="Labbe J."/>
            <person name="Lin Y.C."/>
            <person name="Legue V."/>
            <person name="Le Tacon F."/>
            <person name="Marmeisse R."/>
            <person name="Melayah D."/>
            <person name="Montanini B."/>
            <person name="Muratet M."/>
            <person name="Nehls U."/>
            <person name="Niculita-Hirzel H."/>
            <person name="Oudot-Le Secq M.P."/>
            <person name="Peter M."/>
            <person name="Quesneville H."/>
            <person name="Rajashekar B."/>
            <person name="Reich M."/>
            <person name="Rouhier N."/>
            <person name="Schmutz J."/>
            <person name="Yin T."/>
            <person name="Chalot M."/>
            <person name="Henrissat B."/>
            <person name="Kuees U."/>
            <person name="Lucas S."/>
            <person name="Van de Peer Y."/>
            <person name="Podila G.K."/>
            <person name="Polle A."/>
            <person name="Pukkila P.J."/>
            <person name="Richardson P.M."/>
            <person name="Rouze P."/>
            <person name="Sanders I.R."/>
            <person name="Stajich J.E."/>
            <person name="Tunlid A."/>
            <person name="Tuskan G."/>
            <person name="Grigoriev I.V."/>
        </authorList>
    </citation>
    <scope>NUCLEOTIDE SEQUENCE [LARGE SCALE GENOMIC DNA]</scope>
    <source>
        <strain evidence="5">S238N-H82 / ATCC MYA-4686</strain>
    </source>
</reference>
<evidence type="ECO:0000259" key="2">
    <source>
        <dbReference type="Pfam" id="PF00326"/>
    </source>
</evidence>
<keyword evidence="1" id="KW-0378">Hydrolase</keyword>
<dbReference type="PANTHER" id="PTHR48081">
    <property type="entry name" value="AB HYDROLASE SUPERFAMILY PROTEIN C4A8.06C"/>
    <property type="match status" value="1"/>
</dbReference>
<dbReference type="Proteomes" id="UP000001194">
    <property type="component" value="Unassembled WGS sequence"/>
</dbReference>
<dbReference type="InterPro" id="IPR029058">
    <property type="entry name" value="AB_hydrolase_fold"/>
</dbReference>
<dbReference type="EMBL" id="DS547094">
    <property type="protein sequence ID" value="EDR12551.1"/>
    <property type="molecule type" value="Genomic_DNA"/>
</dbReference>
<dbReference type="STRING" id="486041.B0CZ33"/>
<dbReference type="HOGENOM" id="CLU_012494_9_2_1"/>
<dbReference type="InParanoid" id="B0CZ33"/>
<dbReference type="GeneID" id="6072250"/>
<gene>
    <name evidence="4" type="ORF">LACBIDRAFT_312102</name>
</gene>
<dbReference type="RefSeq" id="XP_001876815.1">
    <property type="nucleotide sequence ID" value="XM_001876780.1"/>
</dbReference>
<dbReference type="GO" id="GO:0016787">
    <property type="term" value="F:hydrolase activity"/>
    <property type="evidence" value="ECO:0007669"/>
    <property type="project" value="UniProtKB-KW"/>
</dbReference>
<dbReference type="PANTHER" id="PTHR48081:SF3">
    <property type="entry name" value="ALPHA_BETA HYDROLASE FOLD-3 DOMAIN-CONTAINING PROTEIN"/>
    <property type="match status" value="1"/>
</dbReference>
<evidence type="ECO:0000259" key="3">
    <source>
        <dbReference type="Pfam" id="PF07859"/>
    </source>
</evidence>
<evidence type="ECO:0000256" key="1">
    <source>
        <dbReference type="ARBA" id="ARBA00022801"/>
    </source>
</evidence>
<dbReference type="InterPro" id="IPR013094">
    <property type="entry name" value="AB_hydrolase_3"/>
</dbReference>
<proteinExistence type="predicted"/>
<dbReference type="OrthoDB" id="19653at2759"/>
<dbReference type="AlphaFoldDB" id="B0CZ33"/>
<feature type="domain" description="Peptidase S9 prolyl oligopeptidase catalytic" evidence="2">
    <location>
        <begin position="302"/>
        <end position="351"/>
    </location>
</feature>
<dbReference type="InterPro" id="IPR001375">
    <property type="entry name" value="Peptidase_S9_cat"/>
</dbReference>
<dbReference type="Pfam" id="PF07859">
    <property type="entry name" value="Abhydrolase_3"/>
    <property type="match status" value="1"/>
</dbReference>
<organism evidence="5">
    <name type="scientific">Laccaria bicolor (strain S238N-H82 / ATCC MYA-4686)</name>
    <name type="common">Bicoloured deceiver</name>
    <name type="synonym">Laccaria laccata var. bicolor</name>
    <dbReference type="NCBI Taxonomy" id="486041"/>
    <lineage>
        <taxon>Eukaryota</taxon>
        <taxon>Fungi</taxon>
        <taxon>Dikarya</taxon>
        <taxon>Basidiomycota</taxon>
        <taxon>Agaricomycotina</taxon>
        <taxon>Agaricomycetes</taxon>
        <taxon>Agaricomycetidae</taxon>
        <taxon>Agaricales</taxon>
        <taxon>Agaricineae</taxon>
        <taxon>Hydnangiaceae</taxon>
        <taxon>Laccaria</taxon>
    </lineage>
</organism>
<dbReference type="SUPFAM" id="SSF53474">
    <property type="entry name" value="alpha/beta-Hydrolases"/>
    <property type="match status" value="1"/>
</dbReference>
<protein>
    <submittedName>
        <fullName evidence="4">Predicted protein</fullName>
    </submittedName>
</protein>
<dbReference type="InterPro" id="IPR050300">
    <property type="entry name" value="GDXG_lipolytic_enzyme"/>
</dbReference>
<name>B0CZ33_LACBS</name>
<evidence type="ECO:0000313" key="5">
    <source>
        <dbReference type="Proteomes" id="UP000001194"/>
    </source>
</evidence>